<evidence type="ECO:0000256" key="1">
    <source>
        <dbReference type="SAM" id="SignalP"/>
    </source>
</evidence>
<feature type="domain" description="WxL" evidence="2">
    <location>
        <begin position="36"/>
        <end position="191"/>
    </location>
</feature>
<proteinExistence type="predicted"/>
<evidence type="ECO:0000313" key="3">
    <source>
        <dbReference type="EMBL" id="XCC63267.1"/>
    </source>
</evidence>
<dbReference type="InterPro" id="IPR027994">
    <property type="entry name" value="WxL_dom"/>
</dbReference>
<gene>
    <name evidence="3" type="ORF">PUP29_04970</name>
</gene>
<name>A0AAU8ABY9_9FIRM</name>
<accession>A0AAU8ABY9</accession>
<protein>
    <submittedName>
        <fullName evidence="3">WxL domain-containing protein</fullName>
    </submittedName>
</protein>
<sequence>MKKRKLFAVIAAVGILFAFGATGFAAGADTKTSEASIEFKAGILELNSVPALDFGAHTIDGTTTQFPMADGTPSMQVADARGNGAGWKVTAALGAFSTTGGATPIESATITLGQGTSRATGTLDTAPTVKQAVTLAANGASDTVATAAVSSGRGTWNVDWTAGNIMIDVPIQHQRTGTHTATLTWTLEDAP</sequence>
<evidence type="ECO:0000259" key="2">
    <source>
        <dbReference type="Pfam" id="PF13731"/>
    </source>
</evidence>
<reference evidence="3" key="1">
    <citation type="submission" date="2023-02" db="EMBL/GenBank/DDBJ databases">
        <title>Gut commensal Christensenella minuta modulates host metabolism via a new class of secondary bile acids.</title>
        <authorList>
            <person name="Liu C."/>
        </authorList>
    </citation>
    <scope>NUCLEOTIDE SEQUENCE</scope>
    <source>
        <strain evidence="3">CA70</strain>
    </source>
</reference>
<dbReference type="RefSeq" id="WP_079546865.1">
    <property type="nucleotide sequence ID" value="NZ_CP117826.1"/>
</dbReference>
<organism evidence="3">
    <name type="scientific">Christensenella massiliensis</name>
    <dbReference type="NCBI Taxonomy" id="1805714"/>
    <lineage>
        <taxon>Bacteria</taxon>
        <taxon>Bacillati</taxon>
        <taxon>Bacillota</taxon>
        <taxon>Clostridia</taxon>
        <taxon>Christensenellales</taxon>
        <taxon>Christensenellaceae</taxon>
        <taxon>Christensenella</taxon>
    </lineage>
</organism>
<dbReference type="EMBL" id="CP117826">
    <property type="protein sequence ID" value="XCC63267.1"/>
    <property type="molecule type" value="Genomic_DNA"/>
</dbReference>
<dbReference type="Pfam" id="PF13731">
    <property type="entry name" value="WxL"/>
    <property type="match status" value="1"/>
</dbReference>
<keyword evidence="1" id="KW-0732">Signal</keyword>
<feature type="signal peptide" evidence="1">
    <location>
        <begin position="1"/>
        <end position="20"/>
    </location>
</feature>
<dbReference type="AlphaFoldDB" id="A0AAU8ABY9"/>
<feature type="chain" id="PRO_5043403467" evidence="1">
    <location>
        <begin position="21"/>
        <end position="191"/>
    </location>
</feature>